<protein>
    <submittedName>
        <fullName evidence="1">Uncharacterized protein</fullName>
    </submittedName>
</protein>
<dbReference type="AlphaFoldDB" id="A0A0F8YYH1"/>
<name>A0A0F8YYH1_9ZZZZ</name>
<evidence type="ECO:0000313" key="1">
    <source>
        <dbReference type="EMBL" id="KKK78885.1"/>
    </source>
</evidence>
<dbReference type="EMBL" id="LAZR01054283">
    <property type="protein sequence ID" value="KKK78885.1"/>
    <property type="molecule type" value="Genomic_DNA"/>
</dbReference>
<organism evidence="1">
    <name type="scientific">marine sediment metagenome</name>
    <dbReference type="NCBI Taxonomy" id="412755"/>
    <lineage>
        <taxon>unclassified sequences</taxon>
        <taxon>metagenomes</taxon>
        <taxon>ecological metagenomes</taxon>
    </lineage>
</organism>
<gene>
    <name evidence="1" type="ORF">LCGC14_2839070</name>
</gene>
<accession>A0A0F8YYH1</accession>
<reference evidence="1" key="1">
    <citation type="journal article" date="2015" name="Nature">
        <title>Complex archaea that bridge the gap between prokaryotes and eukaryotes.</title>
        <authorList>
            <person name="Spang A."/>
            <person name="Saw J.H."/>
            <person name="Jorgensen S.L."/>
            <person name="Zaremba-Niedzwiedzka K."/>
            <person name="Martijn J."/>
            <person name="Lind A.E."/>
            <person name="van Eijk R."/>
            <person name="Schleper C."/>
            <person name="Guy L."/>
            <person name="Ettema T.J."/>
        </authorList>
    </citation>
    <scope>NUCLEOTIDE SEQUENCE</scope>
</reference>
<proteinExistence type="predicted"/>
<sequence length="73" mass="8242">MKYKAIVMVPKLIAFQSEGDQKNVSNQAWVMCNNFDSVVMLEEAYAPRLLMVVPETKIPKEMPLVFDPPPMAA</sequence>
<comment type="caution">
    <text evidence="1">The sequence shown here is derived from an EMBL/GenBank/DDBJ whole genome shotgun (WGS) entry which is preliminary data.</text>
</comment>